<sequence length="307" mass="33662">MKMMKRILSLLMLSSCLLLANGVQAADRIKPFVLASKSTGDFDAKVGATRAALDVAGFEIVGEYSPYSDTYVDNVQIIVVTNAELRKAALMSEFAGFAAPWRVAVTQVGGEIQVTYANPLYIANAYRLKSDLSNTNEALKDALGAQETFGSRKGLTARKLRKYHYTFGMEYFDDPYELAEYDSHREALKVLEKNLAAGVAGVTQVYRLDLSDNVSVFGVARKAPSEAEQAMDEGWIMNIVDFTELKGTAYLPIEILVEGDEIYALHMRFRMAVHFPDLKMMGANSFMNIMSSPAAVDKALTAVAGGD</sequence>
<dbReference type="AlphaFoldDB" id="A0A3B0ZLV8"/>
<name>A0A3B0ZLV8_9ZZZZ</name>
<accession>A0A3B0ZLV8</accession>
<protein>
    <recommendedName>
        <fullName evidence="2">DUF302 domain-containing protein</fullName>
    </recommendedName>
</protein>
<proteinExistence type="predicted"/>
<gene>
    <name evidence="1" type="ORF">MNBD_GAMMA13-318</name>
</gene>
<evidence type="ECO:0008006" key="2">
    <source>
        <dbReference type="Google" id="ProtNLM"/>
    </source>
</evidence>
<dbReference type="InterPro" id="IPR035923">
    <property type="entry name" value="TT1751-like_sf"/>
</dbReference>
<organism evidence="1">
    <name type="scientific">hydrothermal vent metagenome</name>
    <dbReference type="NCBI Taxonomy" id="652676"/>
    <lineage>
        <taxon>unclassified sequences</taxon>
        <taxon>metagenomes</taxon>
        <taxon>ecological metagenomes</taxon>
    </lineage>
</organism>
<dbReference type="SUPFAM" id="SSF103247">
    <property type="entry name" value="TT1751-like"/>
    <property type="match status" value="1"/>
</dbReference>
<reference evidence="1" key="1">
    <citation type="submission" date="2018-06" db="EMBL/GenBank/DDBJ databases">
        <authorList>
            <person name="Zhirakovskaya E."/>
        </authorList>
    </citation>
    <scope>NUCLEOTIDE SEQUENCE</scope>
</reference>
<dbReference type="EMBL" id="UOFK01000309">
    <property type="protein sequence ID" value="VAW82344.1"/>
    <property type="molecule type" value="Genomic_DNA"/>
</dbReference>
<evidence type="ECO:0000313" key="1">
    <source>
        <dbReference type="EMBL" id="VAW82344.1"/>
    </source>
</evidence>
<dbReference type="Gene3D" id="3.30.310.70">
    <property type="entry name" value="TT1751-like domain"/>
    <property type="match status" value="1"/>
</dbReference>